<feature type="transmembrane region" description="Helical" evidence="5">
    <location>
        <begin position="127"/>
        <end position="148"/>
    </location>
</feature>
<keyword evidence="4 5" id="KW-0472">Membrane</keyword>
<keyword evidence="7" id="KW-1185">Reference proteome</keyword>
<dbReference type="Pfam" id="PF01925">
    <property type="entry name" value="TauE"/>
    <property type="match status" value="1"/>
</dbReference>
<feature type="transmembrane region" description="Helical" evidence="5">
    <location>
        <begin position="70"/>
        <end position="90"/>
    </location>
</feature>
<dbReference type="PANTHER" id="PTHR43701">
    <property type="entry name" value="MEMBRANE TRANSPORTER PROTEIN MJ0441-RELATED"/>
    <property type="match status" value="1"/>
</dbReference>
<evidence type="ECO:0000256" key="1">
    <source>
        <dbReference type="ARBA" id="ARBA00004141"/>
    </source>
</evidence>
<dbReference type="Proteomes" id="UP001500547">
    <property type="component" value="Unassembled WGS sequence"/>
</dbReference>
<sequence length="266" mass="27172">MLTAIVGAVLIGLIMGSCGAGGGILTVPLLIATLGLRMQEAAPIALVAICSSTAIGAIDGLRAGLARYRAAGVIAACSLPFTSLGLHLAAILSQHWLVLGFAGICLISALRMLFAPMRDEGTPTFRNVGIINAATGRFLWSPATAAVMSSVGAASGMMTGLFGVGGGFVIVPMLRRFTHLSQRGSVATSLLVMALVSSGGVCLALLHGVSPPPALTLSFAMATVAGLVTGRLLNRRLPSASLQRLFAIALVLVGVAMLLKAIYQWH</sequence>
<proteinExistence type="inferred from homology"/>
<reference evidence="7" key="1">
    <citation type="journal article" date="2019" name="Int. J. Syst. Evol. Microbiol.">
        <title>The Global Catalogue of Microorganisms (GCM) 10K type strain sequencing project: providing services to taxonomists for standard genome sequencing and annotation.</title>
        <authorList>
            <consortium name="The Broad Institute Genomics Platform"/>
            <consortium name="The Broad Institute Genome Sequencing Center for Infectious Disease"/>
            <person name="Wu L."/>
            <person name="Ma J."/>
        </authorList>
    </citation>
    <scope>NUCLEOTIDE SEQUENCE [LARGE SCALE GENOMIC DNA]</scope>
    <source>
        <strain evidence="7">JCM 18715</strain>
    </source>
</reference>
<protein>
    <recommendedName>
        <fullName evidence="5">Probable membrane transporter protein</fullName>
    </recommendedName>
</protein>
<dbReference type="InterPro" id="IPR002781">
    <property type="entry name" value="TM_pro_TauE-like"/>
</dbReference>
<feature type="transmembrane region" description="Helical" evidence="5">
    <location>
        <begin position="154"/>
        <end position="174"/>
    </location>
</feature>
<evidence type="ECO:0000256" key="2">
    <source>
        <dbReference type="ARBA" id="ARBA00022692"/>
    </source>
</evidence>
<evidence type="ECO:0000256" key="5">
    <source>
        <dbReference type="RuleBase" id="RU363041"/>
    </source>
</evidence>
<evidence type="ECO:0000256" key="4">
    <source>
        <dbReference type="ARBA" id="ARBA00023136"/>
    </source>
</evidence>
<feature type="transmembrane region" description="Helical" evidence="5">
    <location>
        <begin position="214"/>
        <end position="233"/>
    </location>
</feature>
<name>A0ABP9QSC0_9RHOO</name>
<keyword evidence="3 5" id="KW-1133">Transmembrane helix</keyword>
<organism evidence="6 7">
    <name type="scientific">Viridibacterium curvum</name>
    <dbReference type="NCBI Taxonomy" id="1101404"/>
    <lineage>
        <taxon>Bacteria</taxon>
        <taxon>Pseudomonadati</taxon>
        <taxon>Pseudomonadota</taxon>
        <taxon>Betaproteobacteria</taxon>
        <taxon>Rhodocyclales</taxon>
        <taxon>Rhodocyclaceae</taxon>
        <taxon>Viridibacterium</taxon>
    </lineage>
</organism>
<dbReference type="EMBL" id="BAABLD010000008">
    <property type="protein sequence ID" value="GAA5166715.1"/>
    <property type="molecule type" value="Genomic_DNA"/>
</dbReference>
<dbReference type="RefSeq" id="WP_345533235.1">
    <property type="nucleotide sequence ID" value="NZ_BAABLD010000008.1"/>
</dbReference>
<keyword evidence="2 5" id="KW-0812">Transmembrane</keyword>
<keyword evidence="5" id="KW-1003">Cell membrane</keyword>
<evidence type="ECO:0000313" key="6">
    <source>
        <dbReference type="EMBL" id="GAA5166715.1"/>
    </source>
</evidence>
<feature type="transmembrane region" description="Helical" evidence="5">
    <location>
        <begin position="41"/>
        <end position="58"/>
    </location>
</feature>
<feature type="transmembrane region" description="Helical" evidence="5">
    <location>
        <begin position="245"/>
        <end position="263"/>
    </location>
</feature>
<dbReference type="InterPro" id="IPR051598">
    <property type="entry name" value="TSUP/Inactive_protease-like"/>
</dbReference>
<feature type="transmembrane region" description="Helical" evidence="5">
    <location>
        <begin position="186"/>
        <end position="208"/>
    </location>
</feature>
<comment type="similarity">
    <text evidence="5">Belongs to the 4-toluene sulfonate uptake permease (TSUP) (TC 2.A.102) family.</text>
</comment>
<comment type="caution">
    <text evidence="6">The sequence shown here is derived from an EMBL/GenBank/DDBJ whole genome shotgun (WGS) entry which is preliminary data.</text>
</comment>
<dbReference type="PANTHER" id="PTHR43701:SF2">
    <property type="entry name" value="MEMBRANE TRANSPORTER PROTEIN YJNA-RELATED"/>
    <property type="match status" value="1"/>
</dbReference>
<accession>A0ABP9QSC0</accession>
<feature type="transmembrane region" description="Helical" evidence="5">
    <location>
        <begin position="96"/>
        <end position="115"/>
    </location>
</feature>
<gene>
    <name evidence="6" type="ORF">GCM10025770_24240</name>
</gene>
<evidence type="ECO:0000313" key="7">
    <source>
        <dbReference type="Proteomes" id="UP001500547"/>
    </source>
</evidence>
<evidence type="ECO:0000256" key="3">
    <source>
        <dbReference type="ARBA" id="ARBA00022989"/>
    </source>
</evidence>
<comment type="subcellular location">
    <subcellularLocation>
        <location evidence="5">Cell membrane</location>
        <topology evidence="5">Multi-pass membrane protein</topology>
    </subcellularLocation>
    <subcellularLocation>
        <location evidence="1">Membrane</location>
        <topology evidence="1">Multi-pass membrane protein</topology>
    </subcellularLocation>
</comment>